<gene>
    <name evidence="3" type="ORF">WJX72_000678</name>
</gene>
<evidence type="ECO:0000313" key="4">
    <source>
        <dbReference type="Proteomes" id="UP001489004"/>
    </source>
</evidence>
<dbReference type="SUPFAM" id="SSF53474">
    <property type="entry name" value="alpha/beta-Hydrolases"/>
    <property type="match status" value="1"/>
</dbReference>
<dbReference type="EMBL" id="JALJOR010000004">
    <property type="protein sequence ID" value="KAK9817691.1"/>
    <property type="molecule type" value="Genomic_DNA"/>
</dbReference>
<evidence type="ECO:0000313" key="3">
    <source>
        <dbReference type="EMBL" id="KAK9817691.1"/>
    </source>
</evidence>
<reference evidence="3 4" key="1">
    <citation type="journal article" date="2024" name="Nat. Commun.">
        <title>Phylogenomics reveals the evolutionary origins of lichenization in chlorophyte algae.</title>
        <authorList>
            <person name="Puginier C."/>
            <person name="Libourel C."/>
            <person name="Otte J."/>
            <person name="Skaloud P."/>
            <person name="Haon M."/>
            <person name="Grisel S."/>
            <person name="Petersen M."/>
            <person name="Berrin J.G."/>
            <person name="Delaux P.M."/>
            <person name="Dal Grande F."/>
            <person name="Keller J."/>
        </authorList>
    </citation>
    <scope>NUCLEOTIDE SEQUENCE [LARGE SCALE GENOMIC DNA]</scope>
    <source>
        <strain evidence="3 4">SAG 2043</strain>
    </source>
</reference>
<accession>A0AAW1PVH4</accession>
<name>A0AAW1PVH4_9CHLO</name>
<dbReference type="GO" id="GO:0016787">
    <property type="term" value="F:hydrolase activity"/>
    <property type="evidence" value="ECO:0007669"/>
    <property type="project" value="UniProtKB-KW"/>
</dbReference>
<protein>
    <recommendedName>
        <fullName evidence="2">AB hydrolase-1 domain-containing protein</fullName>
    </recommendedName>
</protein>
<keyword evidence="4" id="KW-1185">Reference proteome</keyword>
<proteinExistence type="predicted"/>
<dbReference type="InterPro" id="IPR050266">
    <property type="entry name" value="AB_hydrolase_sf"/>
</dbReference>
<evidence type="ECO:0000259" key="2">
    <source>
        <dbReference type="Pfam" id="PF00561"/>
    </source>
</evidence>
<dbReference type="InterPro" id="IPR000073">
    <property type="entry name" value="AB_hydrolase_1"/>
</dbReference>
<sequence length="288" mass="32235">MRQETKSLTLSDGCKLAYERVGSEDRALPNLVLLHGWSASRHYFDLNVSGLAKHCTVWAVDQRFHGSSGRPTWGYHIARLAADLREFLEILDLWEVTVVGTSMGAAVIWAYIELFGHSHLSKLVFVDQAPLQNVAEDWKLGSKGCYDSASLARLQSRLTLDFPGFAADTVRDCMTRPVGESVKTALIEETLRCNPRDLARLMADHTQLDWRPILPRIAVPCLNLVGRQSEVFPWQGCAVVGEHIPECQTIYFEGANHWLYIEEPEKFNSLVTAFVQHGLIGVKGKSSV</sequence>
<keyword evidence="1" id="KW-0378">Hydrolase</keyword>
<dbReference type="PANTHER" id="PTHR43798">
    <property type="entry name" value="MONOACYLGLYCEROL LIPASE"/>
    <property type="match status" value="1"/>
</dbReference>
<comment type="caution">
    <text evidence="3">The sequence shown here is derived from an EMBL/GenBank/DDBJ whole genome shotgun (WGS) entry which is preliminary data.</text>
</comment>
<dbReference type="PANTHER" id="PTHR43798:SF31">
    <property type="entry name" value="AB HYDROLASE SUPERFAMILY PROTEIN YCLE"/>
    <property type="match status" value="1"/>
</dbReference>
<dbReference type="GO" id="GO:0016020">
    <property type="term" value="C:membrane"/>
    <property type="evidence" value="ECO:0007669"/>
    <property type="project" value="TreeGrafter"/>
</dbReference>
<dbReference type="AlphaFoldDB" id="A0AAW1PVH4"/>
<evidence type="ECO:0000256" key="1">
    <source>
        <dbReference type="ARBA" id="ARBA00022801"/>
    </source>
</evidence>
<dbReference type="Gene3D" id="3.40.50.1820">
    <property type="entry name" value="alpha/beta hydrolase"/>
    <property type="match status" value="1"/>
</dbReference>
<dbReference type="Pfam" id="PF00561">
    <property type="entry name" value="Abhydrolase_1"/>
    <property type="match status" value="1"/>
</dbReference>
<dbReference type="Proteomes" id="UP001489004">
    <property type="component" value="Unassembled WGS sequence"/>
</dbReference>
<dbReference type="InterPro" id="IPR029058">
    <property type="entry name" value="AB_hydrolase_fold"/>
</dbReference>
<organism evidence="3 4">
    <name type="scientific">[Myrmecia] bisecta</name>
    <dbReference type="NCBI Taxonomy" id="41462"/>
    <lineage>
        <taxon>Eukaryota</taxon>
        <taxon>Viridiplantae</taxon>
        <taxon>Chlorophyta</taxon>
        <taxon>core chlorophytes</taxon>
        <taxon>Trebouxiophyceae</taxon>
        <taxon>Trebouxiales</taxon>
        <taxon>Trebouxiaceae</taxon>
        <taxon>Myrmecia</taxon>
    </lineage>
</organism>
<feature type="domain" description="AB hydrolase-1" evidence="2">
    <location>
        <begin position="29"/>
        <end position="183"/>
    </location>
</feature>